<organism evidence="1">
    <name type="scientific">Brassica napus</name>
    <name type="common">Rape</name>
    <dbReference type="NCBI Taxonomy" id="3708"/>
    <lineage>
        <taxon>Eukaryota</taxon>
        <taxon>Viridiplantae</taxon>
        <taxon>Streptophyta</taxon>
        <taxon>Embryophyta</taxon>
        <taxon>Tracheophyta</taxon>
        <taxon>Spermatophyta</taxon>
        <taxon>Magnoliopsida</taxon>
        <taxon>eudicotyledons</taxon>
        <taxon>Gunneridae</taxon>
        <taxon>Pentapetalae</taxon>
        <taxon>rosids</taxon>
        <taxon>malvids</taxon>
        <taxon>Brassicales</taxon>
        <taxon>Brassicaceae</taxon>
        <taxon>Brassiceae</taxon>
        <taxon>Brassica</taxon>
    </lineage>
</organism>
<dbReference type="Proteomes" id="UP001295469">
    <property type="component" value="Chromosome A06"/>
</dbReference>
<proteinExistence type="predicted"/>
<evidence type="ECO:0000313" key="1">
    <source>
        <dbReference type="EMBL" id="CAF2090466.1"/>
    </source>
</evidence>
<protein>
    <submittedName>
        <fullName evidence="1">(rape) hypothetical protein</fullName>
    </submittedName>
</protein>
<dbReference type="AlphaFoldDB" id="A0A816SWJ7"/>
<name>A0A816SWJ7_BRANA</name>
<sequence>MVQNSNFLDGLCNLCDYCGRPERIAAITVFVVRVLLT</sequence>
<accession>A0A816SWJ7</accession>
<reference evidence="1" key="1">
    <citation type="submission" date="2021-01" db="EMBL/GenBank/DDBJ databases">
        <authorList>
            <consortium name="Genoscope - CEA"/>
            <person name="William W."/>
        </authorList>
    </citation>
    <scope>NUCLEOTIDE SEQUENCE</scope>
</reference>
<gene>
    <name evidence="1" type="ORF">DARMORV10_A06P42700.1</name>
</gene>
<dbReference type="EMBL" id="HG994360">
    <property type="protein sequence ID" value="CAF2090466.1"/>
    <property type="molecule type" value="Genomic_DNA"/>
</dbReference>